<reference evidence="3 4" key="1">
    <citation type="submission" date="2021-06" db="EMBL/GenBank/DDBJ databases">
        <title>Caerostris extrusa draft genome.</title>
        <authorList>
            <person name="Kono N."/>
            <person name="Arakawa K."/>
        </authorList>
    </citation>
    <scope>NUCLEOTIDE SEQUENCE [LARGE SCALE GENOMIC DNA]</scope>
</reference>
<feature type="region of interest" description="Disordered" evidence="1">
    <location>
        <begin position="136"/>
        <end position="168"/>
    </location>
</feature>
<keyword evidence="2" id="KW-0812">Transmembrane</keyword>
<evidence type="ECO:0000256" key="1">
    <source>
        <dbReference type="SAM" id="MobiDB-lite"/>
    </source>
</evidence>
<evidence type="ECO:0000313" key="4">
    <source>
        <dbReference type="Proteomes" id="UP001054945"/>
    </source>
</evidence>
<evidence type="ECO:0000256" key="2">
    <source>
        <dbReference type="SAM" id="Phobius"/>
    </source>
</evidence>
<feature type="compositionally biased region" description="Polar residues" evidence="1">
    <location>
        <begin position="136"/>
        <end position="149"/>
    </location>
</feature>
<feature type="transmembrane region" description="Helical" evidence="2">
    <location>
        <begin position="32"/>
        <end position="55"/>
    </location>
</feature>
<comment type="caution">
    <text evidence="3">The sequence shown here is derived from an EMBL/GenBank/DDBJ whole genome shotgun (WGS) entry which is preliminary data.</text>
</comment>
<keyword evidence="4" id="KW-1185">Reference proteome</keyword>
<dbReference type="Proteomes" id="UP001054945">
    <property type="component" value="Unassembled WGS sequence"/>
</dbReference>
<dbReference type="EMBL" id="BPLR01017705">
    <property type="protein sequence ID" value="GIY93786.1"/>
    <property type="molecule type" value="Genomic_DNA"/>
</dbReference>
<keyword evidence="2" id="KW-1133">Transmembrane helix</keyword>
<keyword evidence="2" id="KW-0472">Membrane</keyword>
<name>A0AAV4XEX7_CAEEX</name>
<feature type="transmembrane region" description="Helical" evidence="2">
    <location>
        <begin position="67"/>
        <end position="88"/>
    </location>
</feature>
<protein>
    <submittedName>
        <fullName evidence="3">Uncharacterized protein</fullName>
    </submittedName>
</protein>
<sequence>MEHAFSYQAAVQRAPHYRVPMRDWDPEGKMKLYLICFLGVSIAIVVWLFFNHFLYENTSTLYVEHNIIAAVCTGVAACLVLCVVILYLRRDRIRPGMLRFWERITVLQRQQERPDQRHENIEMQQNLVQEADPELGQQNREVMQRTPQMKQPGRSNEEMKQAISNKSY</sequence>
<organism evidence="3 4">
    <name type="scientific">Caerostris extrusa</name>
    <name type="common">Bark spider</name>
    <name type="synonym">Caerostris bankana</name>
    <dbReference type="NCBI Taxonomy" id="172846"/>
    <lineage>
        <taxon>Eukaryota</taxon>
        <taxon>Metazoa</taxon>
        <taxon>Ecdysozoa</taxon>
        <taxon>Arthropoda</taxon>
        <taxon>Chelicerata</taxon>
        <taxon>Arachnida</taxon>
        <taxon>Araneae</taxon>
        <taxon>Araneomorphae</taxon>
        <taxon>Entelegynae</taxon>
        <taxon>Araneoidea</taxon>
        <taxon>Araneidae</taxon>
        <taxon>Caerostris</taxon>
    </lineage>
</organism>
<evidence type="ECO:0000313" key="3">
    <source>
        <dbReference type="EMBL" id="GIY93786.1"/>
    </source>
</evidence>
<feature type="non-terminal residue" evidence="3">
    <location>
        <position position="168"/>
    </location>
</feature>
<dbReference type="AlphaFoldDB" id="A0AAV4XEX7"/>
<accession>A0AAV4XEX7</accession>
<gene>
    <name evidence="3" type="ORF">CEXT_643661</name>
</gene>
<proteinExistence type="predicted"/>